<sequence length="83" mass="9831">MGIRVSDKILQNVEKPSRYTGNEWNSVKKDLKEIDIRFAFCFPDVYEVGMSHLGMKILYHLLNERDDTYCERVFAPWVDMEAK</sequence>
<dbReference type="Pfam" id="PF19864">
    <property type="entry name" value="Radical_SAM_N2"/>
    <property type="match status" value="1"/>
</dbReference>
<name>W4V4T8_9FIRM</name>
<keyword evidence="3" id="KW-1185">Reference proteome</keyword>
<dbReference type="EMBL" id="BAVR01000014">
    <property type="protein sequence ID" value="GAE88177.1"/>
    <property type="molecule type" value="Genomic_DNA"/>
</dbReference>
<organism evidence="2 3">
    <name type="scientific">Acetivibrio straminisolvens JCM 21531</name>
    <dbReference type="NCBI Taxonomy" id="1294263"/>
    <lineage>
        <taxon>Bacteria</taxon>
        <taxon>Bacillati</taxon>
        <taxon>Bacillota</taxon>
        <taxon>Clostridia</taxon>
        <taxon>Eubacteriales</taxon>
        <taxon>Oscillospiraceae</taxon>
        <taxon>Acetivibrio</taxon>
    </lineage>
</organism>
<protein>
    <submittedName>
        <fullName evidence="2">Fe-S oxidoreductase</fullName>
    </submittedName>
</protein>
<dbReference type="PANTHER" id="PTHR42731">
    <property type="entry name" value="SLL1084 PROTEIN"/>
    <property type="match status" value="1"/>
</dbReference>
<reference evidence="2" key="1">
    <citation type="journal article" date="2014" name="Genome Announc.">
        <title>Draft Genome Sequence of Clostridium straminisolvens Strain JCM 21531T, Isolated from a Cellulose-Degrading Bacterial Community.</title>
        <authorList>
            <person name="Yuki M."/>
            <person name="Oshima K."/>
            <person name="Suda W."/>
            <person name="Sakamoto M."/>
            <person name="Kitamura K."/>
            <person name="Iida T."/>
            <person name="Hattori M."/>
            <person name="Ohkuma M."/>
        </authorList>
    </citation>
    <scope>NUCLEOTIDE SEQUENCE [LARGE SCALE GENOMIC DNA]</scope>
    <source>
        <strain evidence="2">JCM 21531</strain>
    </source>
</reference>
<evidence type="ECO:0000313" key="3">
    <source>
        <dbReference type="Proteomes" id="UP000019109"/>
    </source>
</evidence>
<feature type="domain" description="Radical SAM" evidence="1">
    <location>
        <begin position="54"/>
        <end position="82"/>
    </location>
</feature>
<dbReference type="InterPro" id="IPR045784">
    <property type="entry name" value="Radical_SAM_N2"/>
</dbReference>
<gene>
    <name evidence="2" type="ORF">JCM21531_1603</name>
</gene>
<evidence type="ECO:0000313" key="2">
    <source>
        <dbReference type="EMBL" id="GAE88177.1"/>
    </source>
</evidence>
<dbReference type="Proteomes" id="UP000019109">
    <property type="component" value="Unassembled WGS sequence"/>
</dbReference>
<dbReference type="STRING" id="1294263.JCM21531_1603"/>
<dbReference type="AlphaFoldDB" id="W4V4T8"/>
<evidence type="ECO:0000259" key="1">
    <source>
        <dbReference type="Pfam" id="PF19864"/>
    </source>
</evidence>
<dbReference type="PANTHER" id="PTHR42731:SF1">
    <property type="entry name" value="RADICAL SAM DOMAIN PROTEIN"/>
    <property type="match status" value="1"/>
</dbReference>
<proteinExistence type="predicted"/>
<comment type="caution">
    <text evidence="2">The sequence shown here is derived from an EMBL/GenBank/DDBJ whole genome shotgun (WGS) entry which is preliminary data.</text>
</comment>
<accession>W4V4T8</accession>